<reference evidence="5 6" key="1">
    <citation type="submission" date="2018-10" db="EMBL/GenBank/DDBJ databases">
        <title>Isolation of pseudouridimycin from Streptomyces albus DSM 40763.</title>
        <authorList>
            <person name="Rosenqvist P."/>
            <person name="Metsae-Ketelae M."/>
            <person name="Virta P."/>
        </authorList>
    </citation>
    <scope>NUCLEOTIDE SEQUENCE [LARGE SCALE GENOMIC DNA]</scope>
    <source>
        <strain evidence="5 6">DSM 40763</strain>
    </source>
</reference>
<dbReference type="GO" id="GO:0032259">
    <property type="term" value="P:methylation"/>
    <property type="evidence" value="ECO:0007669"/>
    <property type="project" value="UniProtKB-KW"/>
</dbReference>
<dbReference type="GO" id="GO:0008757">
    <property type="term" value="F:S-adenosylmethionine-dependent methyltransferase activity"/>
    <property type="evidence" value="ECO:0007669"/>
    <property type="project" value="InterPro"/>
</dbReference>
<dbReference type="Gene3D" id="3.40.50.150">
    <property type="entry name" value="Vaccinia Virus protein VP39"/>
    <property type="match status" value="1"/>
</dbReference>
<proteinExistence type="predicted"/>
<dbReference type="InterPro" id="IPR029063">
    <property type="entry name" value="SAM-dependent_MTases_sf"/>
</dbReference>
<dbReference type="PANTHER" id="PTHR44068:SF11">
    <property type="entry name" value="GERANYL DIPHOSPHATE 2-C-METHYLTRANSFERASE"/>
    <property type="match status" value="1"/>
</dbReference>
<evidence type="ECO:0000256" key="3">
    <source>
        <dbReference type="ARBA" id="ARBA00022691"/>
    </source>
</evidence>
<dbReference type="CDD" id="cd02440">
    <property type="entry name" value="AdoMet_MTases"/>
    <property type="match status" value="1"/>
</dbReference>
<dbReference type="PANTHER" id="PTHR44068">
    <property type="entry name" value="ZGC:194242"/>
    <property type="match status" value="1"/>
</dbReference>
<dbReference type="InterPro" id="IPR013216">
    <property type="entry name" value="Methyltransf_11"/>
</dbReference>
<evidence type="ECO:0000313" key="6">
    <source>
        <dbReference type="Proteomes" id="UP000298111"/>
    </source>
</evidence>
<dbReference type="Proteomes" id="UP000298111">
    <property type="component" value="Unassembled WGS sequence"/>
</dbReference>
<dbReference type="RefSeq" id="WP_016473259.1">
    <property type="nucleotide sequence ID" value="NZ_CP048875.1"/>
</dbReference>
<dbReference type="EMBL" id="RCIY01000053">
    <property type="protein sequence ID" value="TGG83901.1"/>
    <property type="molecule type" value="Genomic_DNA"/>
</dbReference>
<keyword evidence="1 5" id="KW-0489">Methyltransferase</keyword>
<protein>
    <submittedName>
        <fullName evidence="5">Class I SAM-dependent methyltransferase</fullName>
    </submittedName>
</protein>
<gene>
    <name evidence="5" type="ORF">D8771_13465</name>
</gene>
<dbReference type="SMART" id="SM00828">
    <property type="entry name" value="PKS_MT"/>
    <property type="match status" value="1"/>
</dbReference>
<dbReference type="AlphaFoldDB" id="A0A6C1BW08"/>
<dbReference type="Pfam" id="PF08241">
    <property type="entry name" value="Methyltransf_11"/>
    <property type="match status" value="1"/>
</dbReference>
<evidence type="ECO:0000259" key="4">
    <source>
        <dbReference type="SMART" id="SM00828"/>
    </source>
</evidence>
<dbReference type="GeneID" id="75185928"/>
<accession>A0A6C1BW08</accession>
<sequence length="278" mass="29309">MEHQDEPERRAIARYYERGAEAFAALRGTRAMHAGYYTGAEDPATIAESTDRLVRLAGQRLGLGSGHHLLDIGCGAGQPALLLAEETGCSVTAVDASAGMVAAGRRLAAGSAAGDRISFHHADAAQLPFPGRSFDRALMLEVASHLPDTARDGKQAAFAEAARCLKRGGLLALVDMVEPPVAPGAGTLMGEVPSVHLSTRNRLEELLAAVGFDVLDVTDISEHTRYSAQRNRAAFENRRQELAAAFGADTVRRIALLLGQLAEADASLGYVTVIARAG</sequence>
<evidence type="ECO:0000256" key="1">
    <source>
        <dbReference type="ARBA" id="ARBA00022603"/>
    </source>
</evidence>
<comment type="caution">
    <text evidence="5">The sequence shown here is derived from an EMBL/GenBank/DDBJ whole genome shotgun (WGS) entry which is preliminary data.</text>
</comment>
<organism evidence="5 6">
    <name type="scientific">Streptomyces albus</name>
    <dbReference type="NCBI Taxonomy" id="1888"/>
    <lineage>
        <taxon>Bacteria</taxon>
        <taxon>Bacillati</taxon>
        <taxon>Actinomycetota</taxon>
        <taxon>Actinomycetes</taxon>
        <taxon>Kitasatosporales</taxon>
        <taxon>Streptomycetaceae</taxon>
        <taxon>Streptomyces</taxon>
    </lineage>
</organism>
<evidence type="ECO:0000313" key="5">
    <source>
        <dbReference type="EMBL" id="TGG83901.1"/>
    </source>
</evidence>
<dbReference type="InterPro" id="IPR050447">
    <property type="entry name" value="Erg6_SMT_methyltransf"/>
</dbReference>
<keyword evidence="3" id="KW-0949">S-adenosyl-L-methionine</keyword>
<keyword evidence="2 5" id="KW-0808">Transferase</keyword>
<dbReference type="InterPro" id="IPR020803">
    <property type="entry name" value="MeTfrase_dom"/>
</dbReference>
<evidence type="ECO:0000256" key="2">
    <source>
        <dbReference type="ARBA" id="ARBA00022679"/>
    </source>
</evidence>
<dbReference type="SUPFAM" id="SSF53335">
    <property type="entry name" value="S-adenosyl-L-methionine-dependent methyltransferases"/>
    <property type="match status" value="1"/>
</dbReference>
<feature type="domain" description="Polyketide synthase-like methyltransferase" evidence="4">
    <location>
        <begin position="29"/>
        <end position="273"/>
    </location>
</feature>
<name>A0A6C1BW08_9ACTN</name>